<name>A0A443IHP6_9GAMM</name>
<comment type="caution">
    <text evidence="3">The sequence shown here is derived from an EMBL/GenBank/DDBJ whole genome shotgun (WGS) entry which is preliminary data.</text>
</comment>
<dbReference type="RefSeq" id="WP_128174348.1">
    <property type="nucleotide sequence ID" value="NZ_CP071409.1"/>
</dbReference>
<organism evidence="3 4">
    <name type="scientific">[Pantoea] beijingensis</name>
    <dbReference type="NCBI Taxonomy" id="1324864"/>
    <lineage>
        <taxon>Bacteria</taxon>
        <taxon>Pseudomonadati</taxon>
        <taxon>Pseudomonadota</taxon>
        <taxon>Gammaproteobacteria</taxon>
        <taxon>Enterobacterales</taxon>
        <taxon>Erwiniaceae</taxon>
        <taxon>Erwinia</taxon>
    </lineage>
</organism>
<keyword evidence="1" id="KW-0175">Coiled coil</keyword>
<evidence type="ECO:0008006" key="5">
    <source>
        <dbReference type="Google" id="ProtNLM"/>
    </source>
</evidence>
<keyword evidence="4" id="KW-1185">Reference proteome</keyword>
<protein>
    <recommendedName>
        <fullName evidence="5">DUF1090 domain-containing protein</fullName>
    </recommendedName>
</protein>
<dbReference type="PROSITE" id="PS50096">
    <property type="entry name" value="IQ"/>
    <property type="match status" value="1"/>
</dbReference>
<gene>
    <name evidence="3" type="ORF">ED28_00790</name>
</gene>
<dbReference type="SUPFAM" id="SSF58100">
    <property type="entry name" value="Bacterial hemolysins"/>
    <property type="match status" value="1"/>
</dbReference>
<feature type="coiled-coil region" evidence="1">
    <location>
        <begin position="74"/>
        <end position="141"/>
    </location>
</feature>
<sequence length="147" mass="16498">MKKLTKLAILPLLMTLGSTAFTVAQASGNDCSAKRAAIENQIRQAERYGNHYKVDGLRKALAELNAHCTNDGLVRDAQKKVTKLEGKLADKQRDVREVQADLREAQARHNYQKISKYEKKLAEKRNDVNKIQAELNAARAELAGLRR</sequence>
<keyword evidence="2" id="KW-0732">Signal</keyword>
<evidence type="ECO:0000256" key="2">
    <source>
        <dbReference type="SAM" id="SignalP"/>
    </source>
</evidence>
<reference evidence="3 4" key="1">
    <citation type="submission" date="2014-04" db="EMBL/GenBank/DDBJ databases">
        <title>Draft genome sequence of Pantoea beijingensis strain LMG 27579, an emerging pathogen to Pleurotus eryngii with potential industrial application.</title>
        <authorList>
            <person name="Xu F."/>
            <person name="Liu Y."/>
            <person name="Wang S."/>
            <person name="Yin Y."/>
            <person name="Ma Y."/>
            <person name="Zhao S."/>
            <person name="Rong C."/>
        </authorList>
    </citation>
    <scope>NUCLEOTIDE SEQUENCE [LARGE SCALE GENOMIC DNA]</scope>
    <source>
        <strain evidence="3 4">LMG 27579</strain>
    </source>
</reference>
<feature type="signal peptide" evidence="2">
    <location>
        <begin position="1"/>
        <end position="26"/>
    </location>
</feature>
<evidence type="ECO:0000313" key="4">
    <source>
        <dbReference type="Proteomes" id="UP000288794"/>
    </source>
</evidence>
<evidence type="ECO:0000313" key="3">
    <source>
        <dbReference type="EMBL" id="RWR03552.1"/>
    </source>
</evidence>
<dbReference type="InterPro" id="IPR009468">
    <property type="entry name" value="DUF1090"/>
</dbReference>
<proteinExistence type="predicted"/>
<dbReference type="AlphaFoldDB" id="A0A443IHP6"/>
<dbReference type="EMBL" id="JMEE01000001">
    <property type="protein sequence ID" value="RWR03552.1"/>
    <property type="molecule type" value="Genomic_DNA"/>
</dbReference>
<accession>A0A443IHP6</accession>
<dbReference type="Proteomes" id="UP000288794">
    <property type="component" value="Unassembled WGS sequence"/>
</dbReference>
<dbReference type="Pfam" id="PF06476">
    <property type="entry name" value="DUF1090"/>
    <property type="match status" value="1"/>
</dbReference>
<evidence type="ECO:0000256" key="1">
    <source>
        <dbReference type="SAM" id="Coils"/>
    </source>
</evidence>
<feature type="chain" id="PRO_5019499618" description="DUF1090 domain-containing protein" evidence="2">
    <location>
        <begin position="27"/>
        <end position="147"/>
    </location>
</feature>